<dbReference type="PANTHER" id="PTHR42643:SF24">
    <property type="entry name" value="IONOTROPIC RECEPTOR 60A"/>
    <property type="match status" value="1"/>
</dbReference>
<comment type="subcellular location">
    <subcellularLocation>
        <location evidence="1">Cell membrane</location>
        <topology evidence="1">Multi-pass membrane protein</topology>
    </subcellularLocation>
</comment>
<keyword evidence="4 9" id="KW-0812">Transmembrane</keyword>
<dbReference type="GO" id="GO:0015276">
    <property type="term" value="F:ligand-gated monoatomic ion channel activity"/>
    <property type="evidence" value="ECO:0007669"/>
    <property type="project" value="InterPro"/>
</dbReference>
<keyword evidence="5 9" id="KW-1133">Transmembrane helix</keyword>
<evidence type="ECO:0000256" key="4">
    <source>
        <dbReference type="ARBA" id="ARBA00022692"/>
    </source>
</evidence>
<evidence type="ECO:0000256" key="1">
    <source>
        <dbReference type="ARBA" id="ARBA00004651"/>
    </source>
</evidence>
<sequence>MATAYGVLGSDEKWTGMIGSMAQNETDIGGPFFLDENRGKAIQFVSPLGFSQAVLATGLVPTKKLPFHIFRVFSMNVWLSFMSSIIITAGATGLMYSISPFSDKKKRIEALIRYMWLFLTSLIGKDLGTKSRWFLQPIWNTHSLRFVLSVWLMTCLVFVNSYQGSIISTYAAFKLKPKYESLNDLMKDTSLEIGTYANSFPYLCLSRLTNTTFEPVFLRAKENMLYLGKGTPPWMDQVEQGAAVIVGEAGHTKYFVGERFKLTGKCGIRVIPLDFCASYVALGSRNELSKVFINNFNIGIQRFNEGGISTRQKTESVLFYDICTQTDTSSIHPLDLADLMGAFTILAV</sequence>
<evidence type="ECO:0000256" key="8">
    <source>
        <dbReference type="ARBA" id="ARBA00023180"/>
    </source>
</evidence>
<keyword evidence="12" id="KW-1185">Reference proteome</keyword>
<feature type="transmembrane region" description="Helical" evidence="9">
    <location>
        <begin position="148"/>
        <end position="173"/>
    </location>
</feature>
<dbReference type="AlphaFoldDB" id="A0A8X6QGZ5"/>
<dbReference type="PANTHER" id="PTHR42643">
    <property type="entry name" value="IONOTROPIC RECEPTOR 20A-RELATED"/>
    <property type="match status" value="1"/>
</dbReference>
<dbReference type="Pfam" id="PF00060">
    <property type="entry name" value="Lig_chan"/>
    <property type="match status" value="1"/>
</dbReference>
<keyword evidence="3" id="KW-1003">Cell membrane</keyword>
<dbReference type="SUPFAM" id="SSF53850">
    <property type="entry name" value="Periplasmic binding protein-like II"/>
    <property type="match status" value="1"/>
</dbReference>
<keyword evidence="8" id="KW-0325">Glycoprotein</keyword>
<accession>A0A8X6QGZ5</accession>
<proteinExistence type="inferred from homology"/>
<organism evidence="11 12">
    <name type="scientific">Nephila pilipes</name>
    <name type="common">Giant wood spider</name>
    <name type="synonym">Nephila maculata</name>
    <dbReference type="NCBI Taxonomy" id="299642"/>
    <lineage>
        <taxon>Eukaryota</taxon>
        <taxon>Metazoa</taxon>
        <taxon>Ecdysozoa</taxon>
        <taxon>Arthropoda</taxon>
        <taxon>Chelicerata</taxon>
        <taxon>Arachnida</taxon>
        <taxon>Araneae</taxon>
        <taxon>Araneomorphae</taxon>
        <taxon>Entelegynae</taxon>
        <taxon>Araneoidea</taxon>
        <taxon>Nephilidae</taxon>
        <taxon>Nephila</taxon>
    </lineage>
</organism>
<feature type="transmembrane region" description="Helical" evidence="9">
    <location>
        <begin position="77"/>
        <end position="98"/>
    </location>
</feature>
<protein>
    <recommendedName>
        <fullName evidence="10">Ionotropic glutamate receptor C-terminal domain-containing protein</fullName>
    </recommendedName>
</protein>
<comment type="similarity">
    <text evidence="2">Belongs to the glutamate-gated ion channel (TC 1.A.10.1) family.</text>
</comment>
<evidence type="ECO:0000313" key="11">
    <source>
        <dbReference type="EMBL" id="GFU13635.1"/>
    </source>
</evidence>
<dbReference type="Proteomes" id="UP000887013">
    <property type="component" value="Unassembled WGS sequence"/>
</dbReference>
<evidence type="ECO:0000256" key="9">
    <source>
        <dbReference type="SAM" id="Phobius"/>
    </source>
</evidence>
<evidence type="ECO:0000259" key="10">
    <source>
        <dbReference type="Pfam" id="PF00060"/>
    </source>
</evidence>
<dbReference type="InterPro" id="IPR001320">
    <property type="entry name" value="Iontro_rcpt_C"/>
</dbReference>
<evidence type="ECO:0000256" key="3">
    <source>
        <dbReference type="ARBA" id="ARBA00022475"/>
    </source>
</evidence>
<name>A0A8X6QGZ5_NEPPI</name>
<evidence type="ECO:0000256" key="6">
    <source>
        <dbReference type="ARBA" id="ARBA00023136"/>
    </source>
</evidence>
<dbReference type="EMBL" id="BMAW01125701">
    <property type="protein sequence ID" value="GFU13635.1"/>
    <property type="molecule type" value="Genomic_DNA"/>
</dbReference>
<evidence type="ECO:0000256" key="5">
    <source>
        <dbReference type="ARBA" id="ARBA00022989"/>
    </source>
</evidence>
<reference evidence="11" key="1">
    <citation type="submission" date="2020-08" db="EMBL/GenBank/DDBJ databases">
        <title>Multicomponent nature underlies the extraordinary mechanical properties of spider dragline silk.</title>
        <authorList>
            <person name="Kono N."/>
            <person name="Nakamura H."/>
            <person name="Mori M."/>
            <person name="Yoshida Y."/>
            <person name="Ohtoshi R."/>
            <person name="Malay A.D."/>
            <person name="Moran D.A.P."/>
            <person name="Tomita M."/>
            <person name="Numata K."/>
            <person name="Arakawa K."/>
        </authorList>
    </citation>
    <scope>NUCLEOTIDE SEQUENCE</scope>
</reference>
<keyword evidence="6 9" id="KW-0472">Membrane</keyword>
<dbReference type="GO" id="GO:0005886">
    <property type="term" value="C:plasma membrane"/>
    <property type="evidence" value="ECO:0007669"/>
    <property type="project" value="UniProtKB-SubCell"/>
</dbReference>
<dbReference type="Gene3D" id="1.10.287.70">
    <property type="match status" value="1"/>
</dbReference>
<keyword evidence="7" id="KW-0675">Receptor</keyword>
<evidence type="ECO:0000256" key="7">
    <source>
        <dbReference type="ARBA" id="ARBA00023170"/>
    </source>
</evidence>
<dbReference type="InterPro" id="IPR052192">
    <property type="entry name" value="Insect_Ionotropic_Sensory_Rcpt"/>
</dbReference>
<dbReference type="GO" id="GO:0050906">
    <property type="term" value="P:detection of stimulus involved in sensory perception"/>
    <property type="evidence" value="ECO:0007669"/>
    <property type="project" value="UniProtKB-ARBA"/>
</dbReference>
<evidence type="ECO:0000313" key="12">
    <source>
        <dbReference type="Proteomes" id="UP000887013"/>
    </source>
</evidence>
<gene>
    <name evidence="11" type="primary">AVEN_219576_1</name>
    <name evidence="11" type="ORF">NPIL_429151</name>
</gene>
<dbReference type="OrthoDB" id="8182981at2759"/>
<evidence type="ECO:0000256" key="2">
    <source>
        <dbReference type="ARBA" id="ARBA00008685"/>
    </source>
</evidence>
<feature type="domain" description="Ionotropic glutamate receptor C-terminal" evidence="10">
    <location>
        <begin position="74"/>
        <end position="348"/>
    </location>
</feature>
<comment type="caution">
    <text evidence="11">The sequence shown here is derived from an EMBL/GenBank/DDBJ whole genome shotgun (WGS) entry which is preliminary data.</text>
</comment>